<name>A0AAD3XYC3_NEPGR</name>
<reference evidence="1" key="1">
    <citation type="submission" date="2023-05" db="EMBL/GenBank/DDBJ databases">
        <title>Nepenthes gracilis genome sequencing.</title>
        <authorList>
            <person name="Fukushima K."/>
        </authorList>
    </citation>
    <scope>NUCLEOTIDE SEQUENCE</scope>
    <source>
        <strain evidence="1">SING2019-196</strain>
    </source>
</reference>
<protein>
    <submittedName>
        <fullName evidence="1">Uncharacterized protein</fullName>
    </submittedName>
</protein>
<evidence type="ECO:0000313" key="1">
    <source>
        <dbReference type="EMBL" id="GMH22317.1"/>
    </source>
</evidence>
<sequence length="118" mass="13657">MPYESVMWARQVRPRDALLPSARSIGQSCCIGEQAVTQFHWTSLKKSNCHLQSGALLPITELNQRSGSRPNSNQPVSALKRYLKAIKLKRNQTRPRVSLILRHQQELYHHERIPFEEL</sequence>
<evidence type="ECO:0000313" key="2">
    <source>
        <dbReference type="Proteomes" id="UP001279734"/>
    </source>
</evidence>
<proteinExistence type="predicted"/>
<dbReference type="AlphaFoldDB" id="A0AAD3XYC3"/>
<gene>
    <name evidence="1" type="ORF">Nepgr_024160</name>
</gene>
<keyword evidence="2" id="KW-1185">Reference proteome</keyword>
<accession>A0AAD3XYC3</accession>
<organism evidence="1 2">
    <name type="scientific">Nepenthes gracilis</name>
    <name type="common">Slender pitcher plant</name>
    <dbReference type="NCBI Taxonomy" id="150966"/>
    <lineage>
        <taxon>Eukaryota</taxon>
        <taxon>Viridiplantae</taxon>
        <taxon>Streptophyta</taxon>
        <taxon>Embryophyta</taxon>
        <taxon>Tracheophyta</taxon>
        <taxon>Spermatophyta</taxon>
        <taxon>Magnoliopsida</taxon>
        <taxon>eudicotyledons</taxon>
        <taxon>Gunneridae</taxon>
        <taxon>Pentapetalae</taxon>
        <taxon>Caryophyllales</taxon>
        <taxon>Nepenthaceae</taxon>
        <taxon>Nepenthes</taxon>
    </lineage>
</organism>
<dbReference type="Proteomes" id="UP001279734">
    <property type="component" value="Unassembled WGS sequence"/>
</dbReference>
<comment type="caution">
    <text evidence="1">The sequence shown here is derived from an EMBL/GenBank/DDBJ whole genome shotgun (WGS) entry which is preliminary data.</text>
</comment>
<dbReference type="EMBL" id="BSYO01000024">
    <property type="protein sequence ID" value="GMH22317.1"/>
    <property type="molecule type" value="Genomic_DNA"/>
</dbReference>